<name>A0A059C3H0_EUCGR</name>
<dbReference type="FunFam" id="3.40.50.300:FF:001091">
    <property type="entry name" value="Probable disease resistance protein At1g61300"/>
    <property type="match status" value="1"/>
</dbReference>
<dbReference type="SUPFAM" id="SSF52058">
    <property type="entry name" value="L domain-like"/>
    <property type="match status" value="1"/>
</dbReference>
<dbReference type="InterPro" id="IPR055414">
    <property type="entry name" value="LRR_R13L4/SHOC2-like"/>
</dbReference>
<evidence type="ECO:0000259" key="7">
    <source>
        <dbReference type="Pfam" id="PF23598"/>
    </source>
</evidence>
<dbReference type="InterPro" id="IPR032675">
    <property type="entry name" value="LRR_dom_sf"/>
</dbReference>
<reference evidence="8" key="1">
    <citation type="submission" date="2013-07" db="EMBL/GenBank/DDBJ databases">
        <title>The genome of Eucalyptus grandis.</title>
        <authorList>
            <person name="Schmutz J."/>
            <person name="Hayes R."/>
            <person name="Myburg A."/>
            <person name="Tuskan G."/>
            <person name="Grattapaglia D."/>
            <person name="Rokhsar D.S."/>
        </authorList>
    </citation>
    <scope>NUCLEOTIDE SEQUENCE</scope>
    <source>
        <tissue evidence="8">Leaf extractions</tissue>
    </source>
</reference>
<dbReference type="PANTHER" id="PTHR23155:SF1185">
    <property type="entry name" value="DISEASE RESISTANCE RPP8-LIKE PROTEIN 3-RELATED"/>
    <property type="match status" value="1"/>
</dbReference>
<dbReference type="Gene3D" id="1.20.5.4130">
    <property type="match status" value="1"/>
</dbReference>
<dbReference type="GO" id="GO:0006952">
    <property type="term" value="P:defense response"/>
    <property type="evidence" value="ECO:0007669"/>
    <property type="project" value="UniProtKB-KW"/>
</dbReference>
<evidence type="ECO:0000259" key="5">
    <source>
        <dbReference type="Pfam" id="PF18052"/>
    </source>
</evidence>
<dbReference type="Gene3D" id="1.10.8.430">
    <property type="entry name" value="Helical domain of apoptotic protease-activating factors"/>
    <property type="match status" value="1"/>
</dbReference>
<dbReference type="InterPro" id="IPR038005">
    <property type="entry name" value="RX-like_CC"/>
</dbReference>
<dbReference type="CDD" id="cd14798">
    <property type="entry name" value="RX-CC_like"/>
    <property type="match status" value="1"/>
</dbReference>
<evidence type="ECO:0000313" key="8">
    <source>
        <dbReference type="EMBL" id="KCW72445.1"/>
    </source>
</evidence>
<keyword evidence="2" id="KW-0547">Nucleotide-binding</keyword>
<dbReference type="InterPro" id="IPR002182">
    <property type="entry name" value="NB-ARC"/>
</dbReference>
<dbReference type="InParanoid" id="A0A059C3H0"/>
<dbReference type="SUPFAM" id="SSF52540">
    <property type="entry name" value="P-loop containing nucleoside triphosphate hydrolases"/>
    <property type="match status" value="1"/>
</dbReference>
<feature type="domain" description="Disease resistance protein winged helix" evidence="6">
    <location>
        <begin position="414"/>
        <end position="488"/>
    </location>
</feature>
<dbReference type="FunCoup" id="A0A059C3H0">
    <property type="interactions" value="41"/>
</dbReference>
<feature type="domain" description="Disease resistance R13L4/SHOC-2-like LRR" evidence="7">
    <location>
        <begin position="544"/>
        <end position="821"/>
    </location>
</feature>
<dbReference type="Pfam" id="PF23598">
    <property type="entry name" value="LRR_14"/>
    <property type="match status" value="1"/>
</dbReference>
<dbReference type="FunFam" id="1.10.10.10:FF:000322">
    <property type="entry name" value="Probable disease resistance protein At1g63360"/>
    <property type="match status" value="1"/>
</dbReference>
<dbReference type="InterPro" id="IPR044974">
    <property type="entry name" value="Disease_R_plants"/>
</dbReference>
<dbReference type="Gene3D" id="3.80.10.10">
    <property type="entry name" value="Ribonuclease Inhibitor"/>
    <property type="match status" value="1"/>
</dbReference>
<dbReference type="Gene3D" id="3.40.50.300">
    <property type="entry name" value="P-loop containing nucleotide triphosphate hydrolases"/>
    <property type="match status" value="1"/>
</dbReference>
<dbReference type="Pfam" id="PF23559">
    <property type="entry name" value="WHD_DRP"/>
    <property type="match status" value="1"/>
</dbReference>
<dbReference type="PANTHER" id="PTHR23155">
    <property type="entry name" value="DISEASE RESISTANCE PROTEIN RP"/>
    <property type="match status" value="1"/>
</dbReference>
<dbReference type="OMA" id="DEPREDY"/>
<feature type="domain" description="NB-ARC" evidence="4">
    <location>
        <begin position="165"/>
        <end position="335"/>
    </location>
</feature>
<evidence type="ECO:0000256" key="3">
    <source>
        <dbReference type="ARBA" id="ARBA00022821"/>
    </source>
</evidence>
<dbReference type="Pfam" id="PF18052">
    <property type="entry name" value="Rx_N"/>
    <property type="match status" value="1"/>
</dbReference>
<feature type="domain" description="Disease resistance N-terminal" evidence="5">
    <location>
        <begin position="5"/>
        <end position="87"/>
    </location>
</feature>
<dbReference type="Gramene" id="KCW72445">
    <property type="protein sequence ID" value="KCW72445"/>
    <property type="gene ID" value="EUGRSUZ_E00891"/>
</dbReference>
<evidence type="ECO:0000256" key="1">
    <source>
        <dbReference type="ARBA" id="ARBA00022737"/>
    </source>
</evidence>
<dbReference type="GO" id="GO:0051707">
    <property type="term" value="P:response to other organism"/>
    <property type="evidence" value="ECO:0007669"/>
    <property type="project" value="UniProtKB-ARBA"/>
</dbReference>
<dbReference type="InterPro" id="IPR036388">
    <property type="entry name" value="WH-like_DNA-bd_sf"/>
</dbReference>
<evidence type="ECO:0000259" key="4">
    <source>
        <dbReference type="Pfam" id="PF00931"/>
    </source>
</evidence>
<organism evidence="8">
    <name type="scientific">Eucalyptus grandis</name>
    <name type="common">Flooded gum</name>
    <dbReference type="NCBI Taxonomy" id="71139"/>
    <lineage>
        <taxon>Eukaryota</taxon>
        <taxon>Viridiplantae</taxon>
        <taxon>Streptophyta</taxon>
        <taxon>Embryophyta</taxon>
        <taxon>Tracheophyta</taxon>
        <taxon>Spermatophyta</taxon>
        <taxon>Magnoliopsida</taxon>
        <taxon>eudicotyledons</taxon>
        <taxon>Gunneridae</taxon>
        <taxon>Pentapetalae</taxon>
        <taxon>rosids</taxon>
        <taxon>malvids</taxon>
        <taxon>Myrtales</taxon>
        <taxon>Myrtaceae</taxon>
        <taxon>Myrtoideae</taxon>
        <taxon>Eucalypteae</taxon>
        <taxon>Eucalyptus</taxon>
    </lineage>
</organism>
<dbReference type="EMBL" id="KK198757">
    <property type="protein sequence ID" value="KCW72445.1"/>
    <property type="molecule type" value="Genomic_DNA"/>
</dbReference>
<evidence type="ECO:0000259" key="6">
    <source>
        <dbReference type="Pfam" id="PF23559"/>
    </source>
</evidence>
<protein>
    <recommendedName>
        <fullName evidence="9">NB-ARC domain-containing protein</fullName>
    </recommendedName>
</protein>
<dbReference type="Pfam" id="PF00931">
    <property type="entry name" value="NB-ARC"/>
    <property type="match status" value="1"/>
</dbReference>
<dbReference type="PRINTS" id="PR00364">
    <property type="entry name" value="DISEASERSIST"/>
</dbReference>
<keyword evidence="3" id="KW-0611">Plant defense</keyword>
<dbReference type="InterPro" id="IPR042197">
    <property type="entry name" value="Apaf_helical"/>
</dbReference>
<proteinExistence type="predicted"/>
<keyword evidence="1" id="KW-0677">Repeat</keyword>
<sequence>MAESVVSSVGQTIGKLLVDEAKFLRGVEGKVKDLHRELGLVQGLLRDADARREHNETVREWVAQLRDSAYDAEDVIERYFLKAALTEGRNIIKAYACFMAKCSCVQVHDVGTEIDGLKSRISDVGDKMQKYGIRPLNEGERKCARVLTPQQTYAHFEEEDFVGREDGIEELVKELKDGKHTVVALWGMGGLGKTTHAKRVFNHDKLKNHFTGFAWACISQEYHVRDILEGILVKLIPDKREKVREMRNDDLLENLYTTQKRKRCIVVLDDIWTKQAWDGLRAAFPVKYTRSKLLITTRNKEVAEYINPHCFLHELQCLSHEESWVLLKKRAFPKMKEITEDKKKLGDELLKKCGGLPLAVIVLGGLLAVNKWETVHRNINLYFCDKSDVFKVLAFSYDDLPWNLKPCFIYLASFPEDVEIPVKRVLRMWIAEGFVPFDSFDEEKDTTIEDVVEQYLMELVKRGLVQVRLNLIGNVKTCHLHDLMRDLCVFKARQEKFLSFHKIQQDNEREGSSSSMATEVGTNKDYAPRSNSYVLPLWKNYQTDFLRVLALDDLDCVRGNLPRSVGDLVHLRFLSLARSKFEGLPQSMGNLVCMEFLDLFISGLTMVSMPNVLSKMRRLRYLRLPCNFAVKEKFHAVRKELRLGTLQNLRTLRNFSPKKCNVNDISKLINLQNLTVIPWDDPIELEIFPQLVKFKFKYLRSSSFYLRNYFWTEDGLSKMSNYCYSCKLSIRGKIKKLPEHKSLPEQLRKLVLLHSRLEEDPMLILEKLPHLVVLMLGFSAFLGNKMEWRATKGAVPHLSRLGISDCPYLWEGGGLPRINNLISLYH</sequence>
<gene>
    <name evidence="8" type="ORF">EUGRSUZ_E00891</name>
</gene>
<evidence type="ECO:0008006" key="9">
    <source>
        <dbReference type="Google" id="ProtNLM"/>
    </source>
</evidence>
<dbReference type="InterPro" id="IPR058922">
    <property type="entry name" value="WHD_DRP"/>
</dbReference>
<dbReference type="InterPro" id="IPR041118">
    <property type="entry name" value="Rx_N"/>
</dbReference>
<evidence type="ECO:0000256" key="2">
    <source>
        <dbReference type="ARBA" id="ARBA00022741"/>
    </source>
</evidence>
<accession>A0A059C3H0</accession>
<dbReference type="InterPro" id="IPR027417">
    <property type="entry name" value="P-loop_NTPase"/>
</dbReference>
<dbReference type="GO" id="GO:0043531">
    <property type="term" value="F:ADP binding"/>
    <property type="evidence" value="ECO:0007669"/>
    <property type="project" value="InterPro"/>
</dbReference>
<dbReference type="Gene3D" id="1.10.10.10">
    <property type="entry name" value="Winged helix-like DNA-binding domain superfamily/Winged helix DNA-binding domain"/>
    <property type="match status" value="1"/>
</dbReference>
<dbReference type="AlphaFoldDB" id="A0A059C3H0"/>